<evidence type="ECO:0000313" key="3">
    <source>
        <dbReference type="Proteomes" id="UP000032142"/>
    </source>
</evidence>
<keyword evidence="3" id="KW-1185">Reference proteome</keyword>
<accession>A0A0B0PLR3</accession>
<dbReference type="EMBL" id="KN434467">
    <property type="protein sequence ID" value="KHG25955.1"/>
    <property type="molecule type" value="Genomic_DNA"/>
</dbReference>
<keyword evidence="1" id="KW-0732">Signal</keyword>
<dbReference type="Proteomes" id="UP000032142">
    <property type="component" value="Unassembled WGS sequence"/>
</dbReference>
<protein>
    <submittedName>
        <fullName evidence="2">Uncharacterized protein</fullName>
    </submittedName>
</protein>
<dbReference type="AlphaFoldDB" id="A0A0B0PLR3"/>
<feature type="signal peptide" evidence="1">
    <location>
        <begin position="1"/>
        <end position="19"/>
    </location>
</feature>
<name>A0A0B0PLR3_GOSAR</name>
<organism evidence="2 3">
    <name type="scientific">Gossypium arboreum</name>
    <name type="common">Tree cotton</name>
    <name type="synonym">Gossypium nanking</name>
    <dbReference type="NCBI Taxonomy" id="29729"/>
    <lineage>
        <taxon>Eukaryota</taxon>
        <taxon>Viridiplantae</taxon>
        <taxon>Streptophyta</taxon>
        <taxon>Embryophyta</taxon>
        <taxon>Tracheophyta</taxon>
        <taxon>Spermatophyta</taxon>
        <taxon>Magnoliopsida</taxon>
        <taxon>eudicotyledons</taxon>
        <taxon>Gunneridae</taxon>
        <taxon>Pentapetalae</taxon>
        <taxon>rosids</taxon>
        <taxon>malvids</taxon>
        <taxon>Malvales</taxon>
        <taxon>Malvaceae</taxon>
        <taxon>Malvoideae</taxon>
        <taxon>Gossypium</taxon>
    </lineage>
</organism>
<reference evidence="3" key="1">
    <citation type="submission" date="2014-09" db="EMBL/GenBank/DDBJ databases">
        <authorList>
            <person name="Mudge J."/>
            <person name="Ramaraj T."/>
            <person name="Lindquist I.E."/>
            <person name="Bharti A.K."/>
            <person name="Sundararajan A."/>
            <person name="Cameron C.T."/>
            <person name="Woodward J.E."/>
            <person name="May G.D."/>
            <person name="Brubaker C."/>
            <person name="Broadhvest J."/>
            <person name="Wilkins T.A."/>
        </authorList>
    </citation>
    <scope>NUCLEOTIDE SEQUENCE</scope>
    <source>
        <strain evidence="3">cv. AKA8401</strain>
    </source>
</reference>
<gene>
    <name evidence="2" type="ORF">F383_01245</name>
</gene>
<sequence length="55" mass="6217">MNVIVVVALKSVMLEPLVAMEEVVVGGDVGIIEERESWERRWVMGRVKWGGMGWC</sequence>
<evidence type="ECO:0000313" key="2">
    <source>
        <dbReference type="EMBL" id="KHG25955.1"/>
    </source>
</evidence>
<evidence type="ECO:0000256" key="1">
    <source>
        <dbReference type="SAM" id="SignalP"/>
    </source>
</evidence>
<proteinExistence type="predicted"/>
<feature type="chain" id="PRO_5002077596" evidence="1">
    <location>
        <begin position="20"/>
        <end position="55"/>
    </location>
</feature>